<evidence type="ECO:0000256" key="1">
    <source>
        <dbReference type="ARBA" id="ARBA00023015"/>
    </source>
</evidence>
<keyword evidence="3" id="KW-0804">Transcription</keyword>
<protein>
    <submittedName>
        <fullName evidence="6">TetR/AcrR family transcriptional regulator</fullName>
    </submittedName>
</protein>
<dbReference type="EMBL" id="JADKYB010000003">
    <property type="protein sequence ID" value="MBM9504420.1"/>
    <property type="molecule type" value="Genomic_DNA"/>
</dbReference>
<dbReference type="InterPro" id="IPR025996">
    <property type="entry name" value="MT1864/Rv1816-like_C"/>
</dbReference>
<evidence type="ECO:0000313" key="6">
    <source>
        <dbReference type="EMBL" id="MBM9504420.1"/>
    </source>
</evidence>
<reference evidence="6 7" key="1">
    <citation type="submission" date="2021-01" db="EMBL/GenBank/DDBJ databases">
        <title>Streptomyces acididurans sp. nov., isolated from a peat swamp forest soil.</title>
        <authorList>
            <person name="Chantavorakit T."/>
            <person name="Duangmal K."/>
        </authorList>
    </citation>
    <scope>NUCLEOTIDE SEQUENCE [LARGE SCALE GENOMIC DNA]</scope>
    <source>
        <strain evidence="6 7">KK5PA1</strain>
    </source>
</reference>
<feature type="DNA-binding region" description="H-T-H motif" evidence="4">
    <location>
        <begin position="32"/>
        <end position="51"/>
    </location>
</feature>
<dbReference type="PROSITE" id="PS50977">
    <property type="entry name" value="HTH_TETR_2"/>
    <property type="match status" value="1"/>
</dbReference>
<dbReference type="InterPro" id="IPR036271">
    <property type="entry name" value="Tet_transcr_reg_TetR-rel_C_sf"/>
</dbReference>
<feature type="domain" description="HTH tetR-type" evidence="5">
    <location>
        <begin position="9"/>
        <end position="69"/>
    </location>
</feature>
<dbReference type="Pfam" id="PF13305">
    <property type="entry name" value="TetR_C_33"/>
    <property type="match status" value="1"/>
</dbReference>
<dbReference type="PANTHER" id="PTHR30055">
    <property type="entry name" value="HTH-TYPE TRANSCRIPTIONAL REGULATOR RUTR"/>
    <property type="match status" value="1"/>
</dbReference>
<dbReference type="InterPro" id="IPR050109">
    <property type="entry name" value="HTH-type_TetR-like_transc_reg"/>
</dbReference>
<dbReference type="Pfam" id="PF00440">
    <property type="entry name" value="TetR_N"/>
    <property type="match status" value="1"/>
</dbReference>
<proteinExistence type="predicted"/>
<dbReference type="SUPFAM" id="SSF48498">
    <property type="entry name" value="Tetracyclin repressor-like, C-terminal domain"/>
    <property type="match status" value="1"/>
</dbReference>
<evidence type="ECO:0000256" key="2">
    <source>
        <dbReference type="ARBA" id="ARBA00023125"/>
    </source>
</evidence>
<dbReference type="SUPFAM" id="SSF46689">
    <property type="entry name" value="Homeodomain-like"/>
    <property type="match status" value="1"/>
</dbReference>
<dbReference type="Gene3D" id="1.10.357.10">
    <property type="entry name" value="Tetracycline Repressor, domain 2"/>
    <property type="match status" value="1"/>
</dbReference>
<dbReference type="InterPro" id="IPR009057">
    <property type="entry name" value="Homeodomain-like_sf"/>
</dbReference>
<organism evidence="6 7">
    <name type="scientific">Actinacidiphila acididurans</name>
    <dbReference type="NCBI Taxonomy" id="2784346"/>
    <lineage>
        <taxon>Bacteria</taxon>
        <taxon>Bacillati</taxon>
        <taxon>Actinomycetota</taxon>
        <taxon>Actinomycetes</taxon>
        <taxon>Kitasatosporales</taxon>
        <taxon>Streptomycetaceae</taxon>
        <taxon>Actinacidiphila</taxon>
    </lineage>
</organism>
<sequence>MQAIPYRRSNLREAVLDRAAAAIEETGFDGISLRQIARDLGVSHAAPNRYFPDRQTLRTALVRHGLAELGDRLAAATTDPGADFGGRLTAFAAAFVGYAAAHPALTSLVLATTSDDSAEGDELNEIKQRTFGAAIALLDDAHREGIVVGDPDRVAMAILAVIQGLATMVAGGSIGDRPVDTVVTGTVDVLLHGLLPRPEPPAT</sequence>
<dbReference type="InterPro" id="IPR001647">
    <property type="entry name" value="HTH_TetR"/>
</dbReference>
<dbReference type="RefSeq" id="WP_205356259.1">
    <property type="nucleotide sequence ID" value="NZ_JADKYB010000003.1"/>
</dbReference>
<keyword evidence="7" id="KW-1185">Reference proteome</keyword>
<evidence type="ECO:0000313" key="7">
    <source>
        <dbReference type="Proteomes" id="UP000749040"/>
    </source>
</evidence>
<accession>A0ABS2TM48</accession>
<dbReference type="PANTHER" id="PTHR30055:SF234">
    <property type="entry name" value="HTH-TYPE TRANSCRIPTIONAL REGULATOR BETI"/>
    <property type="match status" value="1"/>
</dbReference>
<keyword evidence="2 4" id="KW-0238">DNA-binding</keyword>
<dbReference type="Proteomes" id="UP000749040">
    <property type="component" value="Unassembled WGS sequence"/>
</dbReference>
<name>A0ABS2TM48_9ACTN</name>
<keyword evidence="1" id="KW-0805">Transcription regulation</keyword>
<evidence type="ECO:0000256" key="3">
    <source>
        <dbReference type="ARBA" id="ARBA00023163"/>
    </source>
</evidence>
<comment type="caution">
    <text evidence="6">The sequence shown here is derived from an EMBL/GenBank/DDBJ whole genome shotgun (WGS) entry which is preliminary data.</text>
</comment>
<gene>
    <name evidence="6" type="ORF">ITX44_07710</name>
</gene>
<evidence type="ECO:0000256" key="4">
    <source>
        <dbReference type="PROSITE-ProRule" id="PRU00335"/>
    </source>
</evidence>
<evidence type="ECO:0000259" key="5">
    <source>
        <dbReference type="PROSITE" id="PS50977"/>
    </source>
</evidence>